<evidence type="ECO:0000313" key="2">
    <source>
        <dbReference type="EMBL" id="MFD0763884.1"/>
    </source>
</evidence>
<dbReference type="InterPro" id="IPR009799">
    <property type="entry name" value="EthD_dom"/>
</dbReference>
<evidence type="ECO:0000259" key="1">
    <source>
        <dbReference type="Pfam" id="PF07110"/>
    </source>
</evidence>
<dbReference type="Pfam" id="PF07110">
    <property type="entry name" value="EthD"/>
    <property type="match status" value="1"/>
</dbReference>
<evidence type="ECO:0000313" key="3">
    <source>
        <dbReference type="Proteomes" id="UP001597073"/>
    </source>
</evidence>
<reference evidence="3" key="1">
    <citation type="journal article" date="2019" name="Int. J. Syst. Evol. Microbiol.">
        <title>The Global Catalogue of Microorganisms (GCM) 10K type strain sequencing project: providing services to taxonomists for standard genome sequencing and annotation.</title>
        <authorList>
            <consortium name="The Broad Institute Genomics Platform"/>
            <consortium name="The Broad Institute Genome Sequencing Center for Infectious Disease"/>
            <person name="Wu L."/>
            <person name="Ma J."/>
        </authorList>
    </citation>
    <scope>NUCLEOTIDE SEQUENCE [LARGE SCALE GENOMIC DNA]</scope>
    <source>
        <strain evidence="3">CCUG 60742</strain>
    </source>
</reference>
<dbReference type="SUPFAM" id="SSF54909">
    <property type="entry name" value="Dimeric alpha+beta barrel"/>
    <property type="match status" value="1"/>
</dbReference>
<protein>
    <submittedName>
        <fullName evidence="2">EthD family reductase</fullName>
    </submittedName>
</protein>
<keyword evidence="3" id="KW-1185">Reference proteome</keyword>
<organism evidence="2 3">
    <name type="scientific">Mucilaginibacter lutimaris</name>
    <dbReference type="NCBI Taxonomy" id="931629"/>
    <lineage>
        <taxon>Bacteria</taxon>
        <taxon>Pseudomonadati</taxon>
        <taxon>Bacteroidota</taxon>
        <taxon>Sphingobacteriia</taxon>
        <taxon>Sphingobacteriales</taxon>
        <taxon>Sphingobacteriaceae</taxon>
        <taxon>Mucilaginibacter</taxon>
    </lineage>
</organism>
<dbReference type="PANTHER" id="PTHR40260">
    <property type="entry name" value="BLR8190 PROTEIN"/>
    <property type="match status" value="1"/>
</dbReference>
<dbReference type="InterPro" id="IPR011008">
    <property type="entry name" value="Dimeric_a/b-barrel"/>
</dbReference>
<dbReference type="Gene3D" id="3.30.70.100">
    <property type="match status" value="1"/>
</dbReference>
<feature type="domain" description="EthD" evidence="1">
    <location>
        <begin position="18"/>
        <end position="90"/>
    </location>
</feature>
<dbReference type="PANTHER" id="PTHR40260:SF2">
    <property type="entry name" value="BLR8190 PROTEIN"/>
    <property type="match status" value="1"/>
</dbReference>
<gene>
    <name evidence="2" type="ORF">ACFQZI_03420</name>
</gene>
<comment type="caution">
    <text evidence="2">The sequence shown here is derived from an EMBL/GenBank/DDBJ whole genome shotgun (WGS) entry which is preliminary data.</text>
</comment>
<accession>A0ABW2ZBP3</accession>
<sequence length="103" mass="11444">MIKVTILYPNAEGNTFDMAYYTGKHFPMLRRVFGDSMKATAIDKGMASGTPGAPVPFLAIGYLYFENISAFQNGMKEHAAEIRADIPHYTNIKPIIQISEVVE</sequence>
<dbReference type="Proteomes" id="UP001597073">
    <property type="component" value="Unassembled WGS sequence"/>
</dbReference>
<dbReference type="RefSeq" id="WP_377138422.1">
    <property type="nucleotide sequence ID" value="NZ_JBHTIA010000003.1"/>
</dbReference>
<name>A0ABW2ZBP3_9SPHI</name>
<dbReference type="NCBIfam" id="TIGR02118">
    <property type="entry name" value="EthD family reductase"/>
    <property type="match status" value="1"/>
</dbReference>
<proteinExistence type="predicted"/>
<dbReference type="EMBL" id="JBHTIA010000003">
    <property type="protein sequence ID" value="MFD0763884.1"/>
    <property type="molecule type" value="Genomic_DNA"/>
</dbReference>